<sequence length="327" mass="34886">MSVAHESAPAAGPPPDAADAHRQELDDIWAAGPFAEAAARTEHLLAVLPLLDLFPHDPDGHVSRVRSGERRAALGLFTPNSEFALPVPAVHAERSGDGRLTLTGRFRYASRDADLSLLWLRVVDEDATRLALLPHTHEGLRRYGAGRAEGWGWIELDGVTVEEGALSHPVSWAPEGPLSAVFDGYAWEFSRRSLTWSAGVVADLRRELALTGSGTEALSTSQYLAHELSKLEIEVSLAVALASFGAEFKAEEPGGTSVGAALLASTDLLSRTVQVAEDMSTELGLADSAVGAAGWPTRTVQAWFGGRRMASGELARRMGLVPKDVRS</sequence>
<dbReference type="EMBL" id="LFBV01000002">
    <property type="protein sequence ID" value="OKH94437.1"/>
    <property type="molecule type" value="Genomic_DNA"/>
</dbReference>
<dbReference type="STRING" id="1048205.AB852_09045"/>
<proteinExistence type="predicted"/>
<evidence type="ECO:0000313" key="2">
    <source>
        <dbReference type="EMBL" id="OKH94437.1"/>
    </source>
</evidence>
<comment type="caution">
    <text evidence="2">The sequence shown here is derived from an EMBL/GenBank/DDBJ whole genome shotgun (WGS) entry which is preliminary data.</text>
</comment>
<accession>A0A1Q4V9G0</accession>
<feature type="region of interest" description="Disordered" evidence="1">
    <location>
        <begin position="1"/>
        <end position="20"/>
    </location>
</feature>
<evidence type="ECO:0000256" key="1">
    <source>
        <dbReference type="SAM" id="MobiDB-lite"/>
    </source>
</evidence>
<dbReference type="RefSeq" id="WP_073785941.1">
    <property type="nucleotide sequence ID" value="NZ_LFBV01000002.1"/>
</dbReference>
<evidence type="ECO:0000313" key="3">
    <source>
        <dbReference type="Proteomes" id="UP000186455"/>
    </source>
</evidence>
<keyword evidence="3" id="KW-1185">Reference proteome</keyword>
<organism evidence="2 3">
    <name type="scientific">Streptomyces uncialis</name>
    <dbReference type="NCBI Taxonomy" id="1048205"/>
    <lineage>
        <taxon>Bacteria</taxon>
        <taxon>Bacillati</taxon>
        <taxon>Actinomycetota</taxon>
        <taxon>Actinomycetes</taxon>
        <taxon>Kitasatosporales</taxon>
        <taxon>Streptomycetaceae</taxon>
        <taxon>Streptomyces</taxon>
    </lineage>
</organism>
<gene>
    <name evidence="2" type="ORF">AB852_09045</name>
</gene>
<name>A0A1Q4V9G0_9ACTN</name>
<dbReference type="Proteomes" id="UP000186455">
    <property type="component" value="Unassembled WGS sequence"/>
</dbReference>
<evidence type="ECO:0008006" key="4">
    <source>
        <dbReference type="Google" id="ProtNLM"/>
    </source>
</evidence>
<reference evidence="2 3" key="1">
    <citation type="submission" date="2015-06" db="EMBL/GenBank/DDBJ databases">
        <title>Cloning and characterization of the uncialamcin biosynthetic gene cluster.</title>
        <authorList>
            <person name="Yan X."/>
            <person name="Huang T."/>
            <person name="Ge H."/>
            <person name="Shen B."/>
        </authorList>
    </citation>
    <scope>NUCLEOTIDE SEQUENCE [LARGE SCALE GENOMIC DNA]</scope>
    <source>
        <strain evidence="2 3">DCA2648</strain>
    </source>
</reference>
<dbReference type="InterPro" id="IPR009100">
    <property type="entry name" value="AcylCoA_DH/oxidase_NM_dom_sf"/>
</dbReference>
<dbReference type="SUPFAM" id="SSF56645">
    <property type="entry name" value="Acyl-CoA dehydrogenase NM domain-like"/>
    <property type="match status" value="1"/>
</dbReference>
<dbReference type="AlphaFoldDB" id="A0A1Q4V9G0"/>
<dbReference type="GO" id="GO:0016627">
    <property type="term" value="F:oxidoreductase activity, acting on the CH-CH group of donors"/>
    <property type="evidence" value="ECO:0007669"/>
    <property type="project" value="InterPro"/>
</dbReference>
<protein>
    <recommendedName>
        <fullName evidence="4">Acyl-CoA dehydrogenase</fullName>
    </recommendedName>
</protein>